<sequence length="69" mass="7287">MLLRQAHDLLPVRGRAHARLHLVEAVEHLIEPGLGKSHGRDILSFEGGGPLTRKAAAVDATGHGPLAAK</sequence>
<reference evidence="2" key="1">
    <citation type="journal article" date="2019" name="Int. J. Syst. Evol. Microbiol.">
        <title>The Global Catalogue of Microorganisms (GCM) 10K type strain sequencing project: providing services to taxonomists for standard genome sequencing and annotation.</title>
        <authorList>
            <consortium name="The Broad Institute Genomics Platform"/>
            <consortium name="The Broad Institute Genome Sequencing Center for Infectious Disease"/>
            <person name="Wu L."/>
            <person name="Ma J."/>
        </authorList>
    </citation>
    <scope>NUCLEOTIDE SEQUENCE [LARGE SCALE GENOMIC DNA]</scope>
    <source>
        <strain evidence="2">JCM 12928</strain>
    </source>
</reference>
<protein>
    <submittedName>
        <fullName evidence="1">Uncharacterized protein</fullName>
    </submittedName>
</protein>
<name>A0ABP3RSN8_9CAUL</name>
<accession>A0ABP3RSN8</accession>
<gene>
    <name evidence="1" type="ORF">GCM10009422_09550</name>
</gene>
<proteinExistence type="predicted"/>
<dbReference type="Proteomes" id="UP001501352">
    <property type="component" value="Unassembled WGS sequence"/>
</dbReference>
<organism evidence="1 2">
    <name type="scientific">Brevundimonas kwangchunensis</name>
    <dbReference type="NCBI Taxonomy" id="322163"/>
    <lineage>
        <taxon>Bacteria</taxon>
        <taxon>Pseudomonadati</taxon>
        <taxon>Pseudomonadota</taxon>
        <taxon>Alphaproteobacteria</taxon>
        <taxon>Caulobacterales</taxon>
        <taxon>Caulobacteraceae</taxon>
        <taxon>Brevundimonas</taxon>
    </lineage>
</organism>
<evidence type="ECO:0000313" key="2">
    <source>
        <dbReference type="Proteomes" id="UP001501352"/>
    </source>
</evidence>
<dbReference type="EMBL" id="BAAAGA010000001">
    <property type="protein sequence ID" value="GAA0616436.1"/>
    <property type="molecule type" value="Genomic_DNA"/>
</dbReference>
<evidence type="ECO:0000313" key="1">
    <source>
        <dbReference type="EMBL" id="GAA0616436.1"/>
    </source>
</evidence>
<keyword evidence="2" id="KW-1185">Reference proteome</keyword>
<comment type="caution">
    <text evidence="1">The sequence shown here is derived from an EMBL/GenBank/DDBJ whole genome shotgun (WGS) entry which is preliminary data.</text>
</comment>